<dbReference type="eggNOG" id="ENOG502TNEF">
    <property type="taxonomic scope" value="Eukaryota"/>
</dbReference>
<dbReference type="VEuPathDB" id="PiroplasmaDB:TpMuguga_01g01115"/>
<dbReference type="OMA" id="LKFRECV"/>
<evidence type="ECO:0000313" key="3">
    <source>
        <dbReference type="Proteomes" id="UP000001949"/>
    </source>
</evidence>
<dbReference type="AlphaFoldDB" id="Q4N6Q5"/>
<dbReference type="Proteomes" id="UP000001949">
    <property type="component" value="Unassembled WGS sequence"/>
</dbReference>
<protein>
    <submittedName>
        <fullName evidence="2">Uncharacterized protein</fullName>
    </submittedName>
</protein>
<sequence>MIPYFLFTFISFIILKYSFSSHNPTFYILDKDVSLNTNTLFNEFCIDKPRENVVCIVLKPDILNSLICYNKSCLMCVNSLQKNACYYGFFTPKCSGTILYPLIGTKSPISITSYSEYSLIQLGNNGTPDSCTALIDEICRINRDFAQSLELLIPGGKPNVLSLKFNSTRGVDKNYIIQEFDLPIPSRKKFFDYILTLITDNFYPHVNQYLKNLEDMLKFRECVLMNELDSVFYDTTQFPLMTYKKFDLFYLYIPLLTLFLE</sequence>
<dbReference type="RefSeq" id="XP_766636.1">
    <property type="nucleotide sequence ID" value="XM_761543.1"/>
</dbReference>
<dbReference type="KEGG" id="tpv:TP01_1115"/>
<feature type="signal peptide" evidence="1">
    <location>
        <begin position="1"/>
        <end position="20"/>
    </location>
</feature>
<proteinExistence type="predicted"/>
<dbReference type="InParanoid" id="Q4N6Q5"/>
<organism evidence="2 3">
    <name type="scientific">Theileria parva</name>
    <name type="common">East coast fever infection agent</name>
    <dbReference type="NCBI Taxonomy" id="5875"/>
    <lineage>
        <taxon>Eukaryota</taxon>
        <taxon>Sar</taxon>
        <taxon>Alveolata</taxon>
        <taxon>Apicomplexa</taxon>
        <taxon>Aconoidasida</taxon>
        <taxon>Piroplasmida</taxon>
        <taxon>Theileriidae</taxon>
        <taxon>Theileria</taxon>
    </lineage>
</organism>
<keyword evidence="3" id="KW-1185">Reference proteome</keyword>
<name>Q4N6Q5_THEPA</name>
<comment type="caution">
    <text evidence="2">The sequence shown here is derived from an EMBL/GenBank/DDBJ whole genome shotgun (WGS) entry which is preliminary data.</text>
</comment>
<gene>
    <name evidence="2" type="ordered locus">TP01_1115</name>
</gene>
<dbReference type="EMBL" id="AAGK01000001">
    <property type="protein sequence ID" value="EAN34353.1"/>
    <property type="molecule type" value="Genomic_DNA"/>
</dbReference>
<reference evidence="2 3" key="1">
    <citation type="journal article" date="2005" name="Science">
        <title>Genome sequence of Theileria parva, a bovine pathogen that transforms lymphocytes.</title>
        <authorList>
            <person name="Gardner M.J."/>
            <person name="Bishop R."/>
            <person name="Shah T."/>
            <person name="de Villiers E.P."/>
            <person name="Carlton J.M."/>
            <person name="Hall N."/>
            <person name="Ren Q."/>
            <person name="Paulsen I.T."/>
            <person name="Pain A."/>
            <person name="Berriman M."/>
            <person name="Wilson R.J.M."/>
            <person name="Sato S."/>
            <person name="Ralph S.A."/>
            <person name="Mann D.J."/>
            <person name="Xiong Z."/>
            <person name="Shallom S.J."/>
            <person name="Weidman J."/>
            <person name="Jiang L."/>
            <person name="Lynn J."/>
            <person name="Weaver B."/>
            <person name="Shoaibi A."/>
            <person name="Domingo A.R."/>
            <person name="Wasawo D."/>
            <person name="Crabtree J."/>
            <person name="Wortman J.R."/>
            <person name="Haas B."/>
            <person name="Angiuoli S.V."/>
            <person name="Creasy T.H."/>
            <person name="Lu C."/>
            <person name="Suh B."/>
            <person name="Silva J.C."/>
            <person name="Utterback T.R."/>
            <person name="Feldblyum T.V."/>
            <person name="Pertea M."/>
            <person name="Allen J."/>
            <person name="Nierman W.C."/>
            <person name="Taracha E.L.N."/>
            <person name="Salzberg S.L."/>
            <person name="White O.R."/>
            <person name="Fitzhugh H.A."/>
            <person name="Morzaria S."/>
            <person name="Venter J.C."/>
            <person name="Fraser C.M."/>
            <person name="Nene V."/>
        </authorList>
    </citation>
    <scope>NUCLEOTIDE SEQUENCE [LARGE SCALE GENOMIC DNA]</scope>
    <source>
        <strain evidence="2 3">Muguga</strain>
    </source>
</reference>
<feature type="chain" id="PRO_5004241294" evidence="1">
    <location>
        <begin position="21"/>
        <end position="261"/>
    </location>
</feature>
<dbReference type="GeneID" id="3503339"/>
<evidence type="ECO:0000313" key="2">
    <source>
        <dbReference type="EMBL" id="EAN34353.1"/>
    </source>
</evidence>
<accession>Q4N6Q5</accession>
<evidence type="ECO:0000256" key="1">
    <source>
        <dbReference type="SAM" id="SignalP"/>
    </source>
</evidence>
<keyword evidence="1" id="KW-0732">Signal</keyword>